<organism evidence="7 8">
    <name type="scientific">Fluctibacter corallii</name>
    <dbReference type="NCBI Taxonomy" id="2984329"/>
    <lineage>
        <taxon>Bacteria</taxon>
        <taxon>Pseudomonadati</taxon>
        <taxon>Pseudomonadota</taxon>
        <taxon>Gammaproteobacteria</taxon>
        <taxon>Alteromonadales</taxon>
        <taxon>Alteromonadaceae</taxon>
        <taxon>Fluctibacter</taxon>
    </lineage>
</organism>
<dbReference type="Pfam" id="PF00520">
    <property type="entry name" value="Ion_trans"/>
    <property type="match status" value="1"/>
</dbReference>
<feature type="transmembrane region" description="Helical" evidence="5">
    <location>
        <begin position="51"/>
        <end position="70"/>
    </location>
</feature>
<dbReference type="RefSeq" id="WP_263710798.1">
    <property type="nucleotide sequence ID" value="NZ_JAOWKX010000001.1"/>
</dbReference>
<dbReference type="PANTHER" id="PTHR10037:SF62">
    <property type="entry name" value="SODIUM CHANNEL PROTEIN 60E"/>
    <property type="match status" value="1"/>
</dbReference>
<reference evidence="7 8" key="1">
    <citation type="submission" date="2022-10" db="EMBL/GenBank/DDBJ databases">
        <title>Aestuariibacter sp. AA17 isolated from Montipora capitata coral fragment.</title>
        <authorList>
            <person name="Emsley S.A."/>
            <person name="Pfannmuller K.M."/>
            <person name="Loughran R.M."/>
            <person name="Shlafstein M."/>
            <person name="Papke E."/>
            <person name="Saw J.H."/>
            <person name="Ushijima B."/>
            <person name="Videau P."/>
        </authorList>
    </citation>
    <scope>NUCLEOTIDE SEQUENCE [LARGE SCALE GENOMIC DNA]</scope>
    <source>
        <strain evidence="7 8">AA17</strain>
    </source>
</reference>
<evidence type="ECO:0000256" key="1">
    <source>
        <dbReference type="ARBA" id="ARBA00004141"/>
    </source>
</evidence>
<comment type="subcellular location">
    <subcellularLocation>
        <location evidence="1">Membrane</location>
        <topology evidence="1">Multi-pass membrane protein</topology>
    </subcellularLocation>
</comment>
<evidence type="ECO:0000256" key="5">
    <source>
        <dbReference type="SAM" id="Phobius"/>
    </source>
</evidence>
<accession>A0ABT3A4I2</accession>
<keyword evidence="3 5" id="KW-1133">Transmembrane helix</keyword>
<evidence type="ECO:0000256" key="2">
    <source>
        <dbReference type="ARBA" id="ARBA00022692"/>
    </source>
</evidence>
<dbReference type="Gene3D" id="1.20.120.350">
    <property type="entry name" value="Voltage-gated potassium channels. Chain C"/>
    <property type="match status" value="1"/>
</dbReference>
<dbReference type="Gene3D" id="1.10.287.70">
    <property type="match status" value="1"/>
</dbReference>
<comment type="caution">
    <text evidence="7">The sequence shown here is derived from an EMBL/GenBank/DDBJ whole genome shotgun (WGS) entry which is preliminary data.</text>
</comment>
<keyword evidence="4 5" id="KW-0472">Membrane</keyword>
<dbReference type="PANTHER" id="PTHR10037">
    <property type="entry name" value="VOLTAGE-GATED CATION CHANNEL CALCIUM AND SODIUM"/>
    <property type="match status" value="1"/>
</dbReference>
<gene>
    <name evidence="7" type="ORF">OE749_02670</name>
</gene>
<dbReference type="InterPro" id="IPR005821">
    <property type="entry name" value="Ion_trans_dom"/>
</dbReference>
<dbReference type="Proteomes" id="UP001652504">
    <property type="component" value="Unassembled WGS sequence"/>
</dbReference>
<protein>
    <submittedName>
        <fullName evidence="7">Ion transporter</fullName>
    </submittedName>
</protein>
<name>A0ABT3A4I2_9ALTE</name>
<feature type="transmembrane region" description="Helical" evidence="5">
    <location>
        <begin position="203"/>
        <end position="227"/>
    </location>
</feature>
<dbReference type="SUPFAM" id="SSF81324">
    <property type="entry name" value="Voltage-gated potassium channels"/>
    <property type="match status" value="1"/>
</dbReference>
<feature type="domain" description="Ion transport" evidence="6">
    <location>
        <begin position="17"/>
        <end position="232"/>
    </location>
</feature>
<feature type="transmembrane region" description="Helical" evidence="5">
    <location>
        <begin position="21"/>
        <end position="39"/>
    </location>
</feature>
<evidence type="ECO:0000259" key="6">
    <source>
        <dbReference type="Pfam" id="PF00520"/>
    </source>
</evidence>
<dbReference type="InterPro" id="IPR043203">
    <property type="entry name" value="VGCC_Ca_Na"/>
</dbReference>
<dbReference type="InterPro" id="IPR027359">
    <property type="entry name" value="Volt_channel_dom_sf"/>
</dbReference>
<sequence>MQLTKLQNQFVKIRTNKAFELFVIGVIIFSALLVGAKTYEMSPTLHYVTNLLDWFISAFFLTEITIRFLAEERKKDFFKSMWNLFDTVIVLVSLIPADDTDMAVIARLVRVFRVLRMVSIIPELRILLVSLVKALPQLGYVMLLMFIIFYIYAAVGSTLFENINPELWGDITISLLTLFRVMTFEDWTDVMYETMTVYSWSWIYYLTFIFLSAFAFLNMVIGIVVNVMEQEHAAALKEKMEDEGEPTLKDIQAQIAALQVQLSQLAEKPSQDTTYVKVNAE</sequence>
<keyword evidence="2 5" id="KW-0812">Transmembrane</keyword>
<keyword evidence="8" id="KW-1185">Reference proteome</keyword>
<evidence type="ECO:0000256" key="3">
    <source>
        <dbReference type="ARBA" id="ARBA00022989"/>
    </source>
</evidence>
<evidence type="ECO:0000313" key="8">
    <source>
        <dbReference type="Proteomes" id="UP001652504"/>
    </source>
</evidence>
<feature type="transmembrane region" description="Helical" evidence="5">
    <location>
        <begin position="138"/>
        <end position="160"/>
    </location>
</feature>
<evidence type="ECO:0000313" key="7">
    <source>
        <dbReference type="EMBL" id="MCV2883602.1"/>
    </source>
</evidence>
<dbReference type="EMBL" id="JAOWKX010000001">
    <property type="protein sequence ID" value="MCV2883602.1"/>
    <property type="molecule type" value="Genomic_DNA"/>
</dbReference>
<evidence type="ECO:0000256" key="4">
    <source>
        <dbReference type="ARBA" id="ARBA00023136"/>
    </source>
</evidence>
<proteinExistence type="predicted"/>